<evidence type="ECO:0000313" key="6">
    <source>
        <dbReference type="EMBL" id="NUB44878.1"/>
    </source>
</evidence>
<feature type="transmembrane region" description="Helical" evidence="5">
    <location>
        <begin position="314"/>
        <end position="335"/>
    </location>
</feature>
<sequence>MRQLVKANLGLLAAGLGTFIVMGAGQGMFGPSLPALARTFGLAGPEAGLLVSAQWVGAAVGVTVMFLRAGWISPRVALVLMAAGAALMAAGLAWGLVLLGALVFGVGYGATTVVYNPLFLKRFGTRGPAMLGLLNATFGIGAITAPLVFVALGNDPGMGFALVAGLCLLVWLAAGSVGVAPVATMAAGPFRLRPGILSFGAVAIGIEACLIGLGPTALIAAGETEAAAAQYLSLFFVAFLAVRVGLMWLSDLMPPFSLFTCALGLAGASALGAVLLNAGLFFVLLGVAAGLFFPAFYVCATLRMGDDPRVAPTIIAAGLVGGISSPLILSGLMGWLGGQAFFWVIAGVALTAAAAGVLAMGYMNSSLNRAPAP</sequence>
<feature type="transmembrane region" description="Helical" evidence="5">
    <location>
        <begin position="196"/>
        <end position="222"/>
    </location>
</feature>
<name>A0A8X8GZR8_9RHOB</name>
<dbReference type="PRINTS" id="PR01035">
    <property type="entry name" value="TCRTETA"/>
</dbReference>
<dbReference type="EMBL" id="WHUT02000005">
    <property type="protein sequence ID" value="NUB44878.1"/>
    <property type="molecule type" value="Genomic_DNA"/>
</dbReference>
<feature type="transmembrane region" description="Helical" evidence="5">
    <location>
        <begin position="228"/>
        <end position="249"/>
    </location>
</feature>
<evidence type="ECO:0000313" key="7">
    <source>
        <dbReference type="Proteomes" id="UP000484076"/>
    </source>
</evidence>
<evidence type="ECO:0008006" key="8">
    <source>
        <dbReference type="Google" id="ProtNLM"/>
    </source>
</evidence>
<feature type="transmembrane region" description="Helical" evidence="5">
    <location>
        <begin position="158"/>
        <end position="184"/>
    </location>
</feature>
<dbReference type="Pfam" id="PF07690">
    <property type="entry name" value="MFS_1"/>
    <property type="match status" value="1"/>
</dbReference>
<feature type="transmembrane region" description="Helical" evidence="5">
    <location>
        <begin position="132"/>
        <end position="152"/>
    </location>
</feature>
<reference evidence="6" key="1">
    <citation type="submission" date="2020-05" db="EMBL/GenBank/DDBJ databases">
        <title>Fertoebacter nigrum gen. nov., sp. nov., a new member of the family Rhodobacteraceae.</title>
        <authorList>
            <person name="Szuroczki S."/>
            <person name="Abbaszade G."/>
            <person name="Buni D."/>
            <person name="Schumann P."/>
            <person name="Toth E."/>
        </authorList>
    </citation>
    <scope>NUCLEOTIDE SEQUENCE</scope>
    <source>
        <strain evidence="6">RG-N-1a</strain>
    </source>
</reference>
<evidence type="ECO:0000256" key="1">
    <source>
        <dbReference type="ARBA" id="ARBA00004141"/>
    </source>
</evidence>
<dbReference type="Gene3D" id="1.20.1250.20">
    <property type="entry name" value="MFS general substrate transporter like domains"/>
    <property type="match status" value="1"/>
</dbReference>
<keyword evidence="3 5" id="KW-1133">Transmembrane helix</keyword>
<dbReference type="InterPro" id="IPR001958">
    <property type="entry name" value="Tet-R_TetA/multi-R_MdtG-like"/>
</dbReference>
<dbReference type="GO" id="GO:0016020">
    <property type="term" value="C:membrane"/>
    <property type="evidence" value="ECO:0007669"/>
    <property type="project" value="UniProtKB-SubCell"/>
</dbReference>
<evidence type="ECO:0000256" key="2">
    <source>
        <dbReference type="ARBA" id="ARBA00022692"/>
    </source>
</evidence>
<dbReference type="InterPro" id="IPR011701">
    <property type="entry name" value="MFS"/>
</dbReference>
<dbReference type="GO" id="GO:0022857">
    <property type="term" value="F:transmembrane transporter activity"/>
    <property type="evidence" value="ECO:0007669"/>
    <property type="project" value="InterPro"/>
</dbReference>
<keyword evidence="7" id="KW-1185">Reference proteome</keyword>
<feature type="transmembrane region" description="Helical" evidence="5">
    <location>
        <begin position="281"/>
        <end position="302"/>
    </location>
</feature>
<feature type="transmembrane region" description="Helical" evidence="5">
    <location>
        <begin position="256"/>
        <end position="275"/>
    </location>
</feature>
<dbReference type="AlphaFoldDB" id="A0A8X8GZR8"/>
<feature type="transmembrane region" description="Helical" evidence="5">
    <location>
        <begin position="47"/>
        <end position="67"/>
    </location>
</feature>
<evidence type="ECO:0000256" key="3">
    <source>
        <dbReference type="ARBA" id="ARBA00022989"/>
    </source>
</evidence>
<organism evidence="6 7">
    <name type="scientific">Fertoeibacter niger</name>
    <dbReference type="NCBI Taxonomy" id="2656921"/>
    <lineage>
        <taxon>Bacteria</taxon>
        <taxon>Pseudomonadati</taxon>
        <taxon>Pseudomonadota</taxon>
        <taxon>Alphaproteobacteria</taxon>
        <taxon>Rhodobacterales</taxon>
        <taxon>Paracoccaceae</taxon>
        <taxon>Fertoeibacter</taxon>
    </lineage>
</organism>
<dbReference type="SUPFAM" id="SSF103473">
    <property type="entry name" value="MFS general substrate transporter"/>
    <property type="match status" value="1"/>
</dbReference>
<keyword evidence="2 5" id="KW-0812">Transmembrane</keyword>
<feature type="transmembrane region" description="Helical" evidence="5">
    <location>
        <begin position="76"/>
        <end position="96"/>
    </location>
</feature>
<gene>
    <name evidence="6" type="ORF">GEU84_010820</name>
</gene>
<protein>
    <recommendedName>
        <fullName evidence="8">MFS transporter</fullName>
    </recommendedName>
</protein>
<feature type="transmembrane region" description="Helical" evidence="5">
    <location>
        <begin position="341"/>
        <end position="363"/>
    </location>
</feature>
<keyword evidence="4 5" id="KW-0472">Membrane</keyword>
<accession>A0A8X8GZR8</accession>
<comment type="subcellular location">
    <subcellularLocation>
        <location evidence="1">Membrane</location>
        <topology evidence="1">Multi-pass membrane protein</topology>
    </subcellularLocation>
</comment>
<dbReference type="InterPro" id="IPR036259">
    <property type="entry name" value="MFS_trans_sf"/>
</dbReference>
<evidence type="ECO:0000256" key="4">
    <source>
        <dbReference type="ARBA" id="ARBA00023136"/>
    </source>
</evidence>
<comment type="caution">
    <text evidence="6">The sequence shown here is derived from an EMBL/GenBank/DDBJ whole genome shotgun (WGS) entry which is preliminary data.</text>
</comment>
<feature type="transmembrane region" description="Helical" evidence="5">
    <location>
        <begin position="102"/>
        <end position="120"/>
    </location>
</feature>
<proteinExistence type="predicted"/>
<evidence type="ECO:0000256" key="5">
    <source>
        <dbReference type="SAM" id="Phobius"/>
    </source>
</evidence>
<dbReference type="Proteomes" id="UP000484076">
    <property type="component" value="Unassembled WGS sequence"/>
</dbReference>
<dbReference type="RefSeq" id="WP_174539774.1">
    <property type="nucleotide sequence ID" value="NZ_WHUT02000005.1"/>
</dbReference>